<evidence type="ECO:0000313" key="1">
    <source>
        <dbReference type="EMBL" id="KAF7258726.1"/>
    </source>
</evidence>
<proteinExistence type="predicted"/>
<dbReference type="EMBL" id="JTDE01001563">
    <property type="protein sequence ID" value="KAF7258726.1"/>
    <property type="molecule type" value="Genomic_DNA"/>
</dbReference>
<protein>
    <submittedName>
        <fullName evidence="1">Uncharacterized protein</fullName>
    </submittedName>
</protein>
<sequence length="342" mass="38045">MSLVAEGPIEETDKDNSCNGQQSVFNAVAAVFAHLIATQSKHVNQFPVTIFPGISTAAPTPWNSLSQDTMCLNQNQPDSTNCVISTNATSSTGWSSIKDKHQWISNDLQVKLQTSSSKEPDDTVLDLSSRKNNLSNTQVSLFNHSNYEQCWSNIPKPEEDREFISESEPPCQESNKLVRLSRHLATVMTKSSLEACLPYTLTEMFQVYQTILAEQHLTANLHKCDRTRQESFEYLTTNQAEVYAALPNHFGDIKNETPPVVVGASNISWQLPPVGTFRPNAVATNPSYPNASLDSVDGYTAIGGTNDPYFLNRYSPPLNFSAFAMDQNMVCPMCQDSRNRYR</sequence>
<dbReference type="OrthoDB" id="9439903at2759"/>
<accession>A0A8S9YZP8</accession>
<comment type="caution">
    <text evidence="1">The sequence shown here is derived from an EMBL/GenBank/DDBJ whole genome shotgun (WGS) entry which is preliminary data.</text>
</comment>
<dbReference type="AlphaFoldDB" id="A0A8S9YZP8"/>
<organism evidence="1 2">
    <name type="scientific">Paragonimus skrjabini miyazakii</name>
    <dbReference type="NCBI Taxonomy" id="59628"/>
    <lineage>
        <taxon>Eukaryota</taxon>
        <taxon>Metazoa</taxon>
        <taxon>Spiralia</taxon>
        <taxon>Lophotrochozoa</taxon>
        <taxon>Platyhelminthes</taxon>
        <taxon>Trematoda</taxon>
        <taxon>Digenea</taxon>
        <taxon>Plagiorchiida</taxon>
        <taxon>Troglotremata</taxon>
        <taxon>Troglotrematidae</taxon>
        <taxon>Paragonimus</taxon>
    </lineage>
</organism>
<gene>
    <name evidence="1" type="ORF">EG68_05112</name>
</gene>
<keyword evidence="2" id="KW-1185">Reference proteome</keyword>
<dbReference type="Proteomes" id="UP000822476">
    <property type="component" value="Unassembled WGS sequence"/>
</dbReference>
<reference evidence="1" key="1">
    <citation type="submission" date="2019-07" db="EMBL/GenBank/DDBJ databases">
        <title>Annotation for the trematode Paragonimus miyazaki's.</title>
        <authorList>
            <person name="Choi Y.-J."/>
        </authorList>
    </citation>
    <scope>NUCLEOTIDE SEQUENCE</scope>
    <source>
        <strain evidence="1">Japan</strain>
    </source>
</reference>
<evidence type="ECO:0000313" key="2">
    <source>
        <dbReference type="Proteomes" id="UP000822476"/>
    </source>
</evidence>
<name>A0A8S9YZP8_9TREM</name>